<proteinExistence type="predicted"/>
<keyword evidence="4" id="KW-1185">Reference proteome</keyword>
<feature type="domain" description="Anti-sigma factor NepR" evidence="2">
    <location>
        <begin position="12"/>
        <end position="45"/>
    </location>
</feature>
<dbReference type="Proteomes" id="UP000019063">
    <property type="component" value="Unassembled WGS sequence"/>
</dbReference>
<name>W4HPU9_9RHOB</name>
<accession>W4HPU9</accession>
<evidence type="ECO:0000313" key="4">
    <source>
        <dbReference type="Proteomes" id="UP000019063"/>
    </source>
</evidence>
<dbReference type="AlphaFoldDB" id="W4HPU9"/>
<sequence>MADSRNNTKQAQVIDENLKRVYQDMLNEDVPDRFLDLLSQLKAQDTDEGDEGETAGAVRRGEGA</sequence>
<dbReference type="eggNOG" id="ENOG5032DE0">
    <property type="taxonomic scope" value="Bacteria"/>
</dbReference>
<dbReference type="PATRIC" id="fig|1317118.6.peg.196"/>
<dbReference type="RefSeq" id="WP_051487347.1">
    <property type="nucleotide sequence ID" value="NZ_AQQW01000001.1"/>
</dbReference>
<dbReference type="EMBL" id="AQQW01000001">
    <property type="protein sequence ID" value="ETW14433.1"/>
    <property type="molecule type" value="Genomic_DNA"/>
</dbReference>
<evidence type="ECO:0000259" key="2">
    <source>
        <dbReference type="Pfam" id="PF18557"/>
    </source>
</evidence>
<feature type="region of interest" description="Disordered" evidence="1">
    <location>
        <begin position="42"/>
        <end position="64"/>
    </location>
</feature>
<gene>
    <name evidence="3" type="ORF">ATO8_00950</name>
</gene>
<dbReference type="Pfam" id="PF18557">
    <property type="entry name" value="NepR"/>
    <property type="match status" value="1"/>
</dbReference>
<reference evidence="3 4" key="1">
    <citation type="journal article" date="2014" name="Antonie Van Leeuwenhoek">
        <title>Roseivivax atlanticus sp. nov., isolated from surface seawater of the Atlantic Ocean.</title>
        <authorList>
            <person name="Li G."/>
            <person name="Lai Q."/>
            <person name="Liu X."/>
            <person name="Sun F."/>
            <person name="Shao Z."/>
        </authorList>
    </citation>
    <scope>NUCLEOTIDE SEQUENCE [LARGE SCALE GENOMIC DNA]</scope>
    <source>
        <strain evidence="3 4">22II-s10s</strain>
    </source>
</reference>
<protein>
    <recommendedName>
        <fullName evidence="2">Anti-sigma factor NepR domain-containing protein</fullName>
    </recommendedName>
</protein>
<comment type="caution">
    <text evidence="3">The sequence shown here is derived from an EMBL/GenBank/DDBJ whole genome shotgun (WGS) entry which is preliminary data.</text>
</comment>
<evidence type="ECO:0000256" key="1">
    <source>
        <dbReference type="SAM" id="MobiDB-lite"/>
    </source>
</evidence>
<organism evidence="3 4">
    <name type="scientific">Roseivivax marinus</name>
    <dbReference type="NCBI Taxonomy" id="1379903"/>
    <lineage>
        <taxon>Bacteria</taxon>
        <taxon>Pseudomonadati</taxon>
        <taxon>Pseudomonadota</taxon>
        <taxon>Alphaproteobacteria</taxon>
        <taxon>Rhodobacterales</taxon>
        <taxon>Roseobacteraceae</taxon>
        <taxon>Roseivivax</taxon>
    </lineage>
</organism>
<evidence type="ECO:0000313" key="3">
    <source>
        <dbReference type="EMBL" id="ETW14433.1"/>
    </source>
</evidence>
<dbReference type="STRING" id="1379903.ATO8_00950"/>
<dbReference type="InterPro" id="IPR041649">
    <property type="entry name" value="NepR"/>
</dbReference>